<dbReference type="EMBL" id="MPPL01000001">
    <property type="protein sequence ID" value="OKS85631.1"/>
    <property type="molecule type" value="Genomic_DNA"/>
</dbReference>
<dbReference type="SUPFAM" id="SSF48334">
    <property type="entry name" value="DNA repair protein MutS, domain III"/>
    <property type="match status" value="1"/>
</dbReference>
<evidence type="ECO:0000256" key="3">
    <source>
        <dbReference type="ARBA" id="ARBA00023125"/>
    </source>
</evidence>
<dbReference type="GO" id="GO:0140664">
    <property type="term" value="F:ATP-dependent DNA damage sensor activity"/>
    <property type="evidence" value="ECO:0007669"/>
    <property type="project" value="InterPro"/>
</dbReference>
<dbReference type="GO" id="GO:0030983">
    <property type="term" value="F:mismatched DNA binding"/>
    <property type="evidence" value="ECO:0007669"/>
    <property type="project" value="InterPro"/>
</dbReference>
<keyword evidence="4" id="KW-0812">Transmembrane</keyword>
<organism evidence="6 7">
    <name type="scientific">Mucilaginibacter polytrichastri</name>
    <dbReference type="NCBI Taxonomy" id="1302689"/>
    <lineage>
        <taxon>Bacteria</taxon>
        <taxon>Pseudomonadati</taxon>
        <taxon>Bacteroidota</taxon>
        <taxon>Sphingobacteriia</taxon>
        <taxon>Sphingobacteriales</taxon>
        <taxon>Sphingobacteriaceae</taxon>
        <taxon>Mucilaginibacter</taxon>
    </lineage>
</organism>
<sequence>MDQAIITDYNQRALAAQNEFTRYEKLANRYSLLRLVVFGLIVLGIYFAVIYNNIFIVLGAFIALGFVFAWLVAKQSGFEKQKQYYKNLNSVTENEVAGISTRANLYDNGNGFNNDKHFYTADLDIFGNLSLFQMLNRAATFAGCSRLAAWLSKPAAKDVILKHQHAVQEIGTKNSWKLDLQARLLFAIKEPVNHLEQLITYLHFPLNLKGEAWLSKYAKIAPWLLGAAIILSWYYYPAKMLAVLIGLANMSIIFSRAAYIQKTDLIAGKIGHVLGNYAGVFEKIEQESWQADCNINLALVIKNDGTSMRIKELSILINKLNYHLNIYVGFFLNLFLLWDIRQIIAIENWKRNNRQNLENAFNVIAEFEALISISGLHINNPNWAFPGIVDDGGYTLVAQQLAHPLINTNQAVKNDYELRDTYKIDIITGSNMAGKSTFLRTIGINTVLALCGAPVCADSMQVSVITMVSYMRIKDSLNESTSTFKAELDRLQMLLAAVEGEEKIFFLIDEMLRGTNSVDKYLGSKAVIEQIISKKGVGMVATHDLQIAQLEQKYPDYIRNFYFDIQVLDGEMLFDYKIKNGECKTFNASMLLKRIGIDIEA</sequence>
<dbReference type="SMART" id="SM00534">
    <property type="entry name" value="MUTSac"/>
    <property type="match status" value="1"/>
</dbReference>
<dbReference type="STRING" id="1302689.RG47T_1077"/>
<evidence type="ECO:0000313" key="6">
    <source>
        <dbReference type="EMBL" id="OKS85631.1"/>
    </source>
</evidence>
<evidence type="ECO:0000259" key="5">
    <source>
        <dbReference type="SMART" id="SM00534"/>
    </source>
</evidence>
<proteinExistence type="predicted"/>
<comment type="caution">
    <text evidence="6">The sequence shown here is derived from an EMBL/GenBank/DDBJ whole genome shotgun (WGS) entry which is preliminary data.</text>
</comment>
<accession>A0A1Q5ZV33</accession>
<dbReference type="GO" id="GO:0005524">
    <property type="term" value="F:ATP binding"/>
    <property type="evidence" value="ECO:0007669"/>
    <property type="project" value="UniProtKB-KW"/>
</dbReference>
<keyword evidence="4" id="KW-0472">Membrane</keyword>
<evidence type="ECO:0000256" key="1">
    <source>
        <dbReference type="ARBA" id="ARBA00022741"/>
    </source>
</evidence>
<dbReference type="Gene3D" id="1.10.1420.10">
    <property type="match status" value="1"/>
</dbReference>
<keyword evidence="1" id="KW-0547">Nucleotide-binding</keyword>
<dbReference type="InterPro" id="IPR000432">
    <property type="entry name" value="DNA_mismatch_repair_MutS_C"/>
</dbReference>
<reference evidence="6 7" key="1">
    <citation type="submission" date="2016-11" db="EMBL/GenBank/DDBJ databases">
        <title>Whole Genome Sequencing of Mucilaginibacter polytrichastri RG4-7(T) isolated from the moss sample.</title>
        <authorList>
            <person name="Li Y."/>
        </authorList>
    </citation>
    <scope>NUCLEOTIDE SEQUENCE [LARGE SCALE GENOMIC DNA]</scope>
    <source>
        <strain evidence="6 7">RG4-7</strain>
    </source>
</reference>
<protein>
    <recommendedName>
        <fullName evidence="5">DNA mismatch repair proteins mutS family domain-containing protein</fullName>
    </recommendedName>
</protein>
<feature type="transmembrane region" description="Helical" evidence="4">
    <location>
        <begin position="217"/>
        <end position="235"/>
    </location>
</feature>
<dbReference type="PANTHER" id="PTHR11361:SF99">
    <property type="entry name" value="DNA MISMATCH REPAIR PROTEIN"/>
    <property type="match status" value="1"/>
</dbReference>
<keyword evidence="3" id="KW-0238">DNA-binding</keyword>
<feature type="transmembrane region" description="Helical" evidence="4">
    <location>
        <begin position="32"/>
        <end position="49"/>
    </location>
</feature>
<dbReference type="Proteomes" id="UP000186720">
    <property type="component" value="Unassembled WGS sequence"/>
</dbReference>
<dbReference type="AlphaFoldDB" id="A0A1Q5ZV33"/>
<dbReference type="InterPro" id="IPR027417">
    <property type="entry name" value="P-loop_NTPase"/>
</dbReference>
<dbReference type="GO" id="GO:0005829">
    <property type="term" value="C:cytosol"/>
    <property type="evidence" value="ECO:0007669"/>
    <property type="project" value="TreeGrafter"/>
</dbReference>
<evidence type="ECO:0000256" key="2">
    <source>
        <dbReference type="ARBA" id="ARBA00022840"/>
    </source>
</evidence>
<dbReference type="Gene3D" id="3.40.50.300">
    <property type="entry name" value="P-loop containing nucleotide triphosphate hydrolases"/>
    <property type="match status" value="1"/>
</dbReference>
<feature type="domain" description="DNA mismatch repair proteins mutS family" evidence="5">
    <location>
        <begin position="422"/>
        <end position="597"/>
    </location>
</feature>
<gene>
    <name evidence="6" type="ORF">RG47T_1077</name>
</gene>
<keyword evidence="2" id="KW-0067">ATP-binding</keyword>
<keyword evidence="7" id="KW-1185">Reference proteome</keyword>
<dbReference type="SUPFAM" id="SSF52540">
    <property type="entry name" value="P-loop containing nucleoside triphosphate hydrolases"/>
    <property type="match status" value="1"/>
</dbReference>
<dbReference type="GO" id="GO:0006298">
    <property type="term" value="P:mismatch repair"/>
    <property type="evidence" value="ECO:0007669"/>
    <property type="project" value="InterPro"/>
</dbReference>
<feature type="transmembrane region" description="Helical" evidence="4">
    <location>
        <begin position="55"/>
        <end position="73"/>
    </location>
</feature>
<evidence type="ECO:0000256" key="4">
    <source>
        <dbReference type="SAM" id="Phobius"/>
    </source>
</evidence>
<dbReference type="RefSeq" id="WP_074488435.1">
    <property type="nucleotide sequence ID" value="NZ_FPAM01000001.1"/>
</dbReference>
<evidence type="ECO:0000313" key="7">
    <source>
        <dbReference type="Proteomes" id="UP000186720"/>
    </source>
</evidence>
<dbReference type="InterPro" id="IPR045076">
    <property type="entry name" value="MutS"/>
</dbReference>
<name>A0A1Q5ZV33_9SPHI</name>
<dbReference type="InterPro" id="IPR036187">
    <property type="entry name" value="DNA_mismatch_repair_MutS_sf"/>
</dbReference>
<dbReference type="Pfam" id="PF00488">
    <property type="entry name" value="MutS_V"/>
    <property type="match status" value="1"/>
</dbReference>
<dbReference type="PANTHER" id="PTHR11361">
    <property type="entry name" value="DNA MISMATCH REPAIR PROTEIN MUTS FAMILY MEMBER"/>
    <property type="match status" value="1"/>
</dbReference>
<keyword evidence="4" id="KW-1133">Transmembrane helix</keyword>